<dbReference type="AlphaFoldDB" id="A0A9D4Z333"/>
<dbReference type="Proteomes" id="UP000886520">
    <property type="component" value="Chromosome 25"/>
</dbReference>
<comment type="caution">
    <text evidence="2">The sequence shown here is derived from an EMBL/GenBank/DDBJ whole genome shotgun (WGS) entry which is preliminary data.</text>
</comment>
<dbReference type="OrthoDB" id="431691at2759"/>
<evidence type="ECO:0000313" key="3">
    <source>
        <dbReference type="Proteomes" id="UP000886520"/>
    </source>
</evidence>
<name>A0A9D4Z333_ADICA</name>
<organism evidence="2 3">
    <name type="scientific">Adiantum capillus-veneris</name>
    <name type="common">Maidenhair fern</name>
    <dbReference type="NCBI Taxonomy" id="13818"/>
    <lineage>
        <taxon>Eukaryota</taxon>
        <taxon>Viridiplantae</taxon>
        <taxon>Streptophyta</taxon>
        <taxon>Embryophyta</taxon>
        <taxon>Tracheophyta</taxon>
        <taxon>Polypodiopsida</taxon>
        <taxon>Polypodiidae</taxon>
        <taxon>Polypodiales</taxon>
        <taxon>Pteridineae</taxon>
        <taxon>Pteridaceae</taxon>
        <taxon>Vittarioideae</taxon>
        <taxon>Adiantum</taxon>
    </lineage>
</organism>
<evidence type="ECO:0000313" key="2">
    <source>
        <dbReference type="EMBL" id="KAI5059290.1"/>
    </source>
</evidence>
<accession>A0A9D4Z333</accession>
<sequence>MASGVMSLAGTAAPTRGYPSLRHPASRPVLSDSFSLHLHPASSALTAARALTSSSSSCFSGVSIAPRIGFKWEVPQRNSVVKVRAGKPALGCTKRSRSRKTTLTVARALKSLMEQLRRSSRETIHGATRQKAGVSSTSEVKLSVSGPSWRRSGHRGDQHQTVMELLRCV</sequence>
<proteinExistence type="predicted"/>
<keyword evidence="3" id="KW-1185">Reference proteome</keyword>
<feature type="region of interest" description="Disordered" evidence="1">
    <location>
        <begin position="121"/>
        <end position="157"/>
    </location>
</feature>
<dbReference type="EMBL" id="JABFUD020000025">
    <property type="protein sequence ID" value="KAI5059290.1"/>
    <property type="molecule type" value="Genomic_DNA"/>
</dbReference>
<evidence type="ECO:0000256" key="1">
    <source>
        <dbReference type="SAM" id="MobiDB-lite"/>
    </source>
</evidence>
<gene>
    <name evidence="2" type="ORF">GOP47_0025609</name>
</gene>
<feature type="region of interest" description="Disordered" evidence="1">
    <location>
        <begin position="1"/>
        <end position="24"/>
    </location>
</feature>
<protein>
    <submittedName>
        <fullName evidence="2">Uncharacterized protein</fullName>
    </submittedName>
</protein>
<reference evidence="2" key="1">
    <citation type="submission" date="2021-01" db="EMBL/GenBank/DDBJ databases">
        <title>Adiantum capillus-veneris genome.</title>
        <authorList>
            <person name="Fang Y."/>
            <person name="Liao Q."/>
        </authorList>
    </citation>
    <scope>NUCLEOTIDE SEQUENCE</scope>
    <source>
        <strain evidence="2">H3</strain>
        <tissue evidence="2">Leaf</tissue>
    </source>
</reference>